<dbReference type="EMBL" id="CAUYUJ010011394">
    <property type="protein sequence ID" value="CAK0831690.1"/>
    <property type="molecule type" value="Genomic_DNA"/>
</dbReference>
<protein>
    <submittedName>
        <fullName evidence="2">Uncharacterized protein</fullName>
    </submittedName>
</protein>
<feature type="non-terminal residue" evidence="2">
    <location>
        <position position="1"/>
    </location>
</feature>
<sequence length="148" mass="16040">EYKLWKWARAWLRSSSVNDDAKGSTILTLLDGDALKMCEDIGDGMLEQPGGEDLIPQTLDDRYLDKPAPEKVVESTRRCPRLRAEQGGEAAQYTARARSTGMETGRGGVILPDIARGVLLSDGCQLDRATEAMVMAAAGRSLSELDVA</sequence>
<evidence type="ECO:0000313" key="2">
    <source>
        <dbReference type="EMBL" id="CAK0831690.1"/>
    </source>
</evidence>
<feature type="region of interest" description="Disordered" evidence="1">
    <location>
        <begin position="65"/>
        <end position="100"/>
    </location>
</feature>
<gene>
    <name evidence="2" type="ORF">PCOR1329_LOCUS29965</name>
</gene>
<keyword evidence="3" id="KW-1185">Reference proteome</keyword>
<evidence type="ECO:0000313" key="3">
    <source>
        <dbReference type="Proteomes" id="UP001189429"/>
    </source>
</evidence>
<reference evidence="2" key="1">
    <citation type="submission" date="2023-10" db="EMBL/GenBank/DDBJ databases">
        <authorList>
            <person name="Chen Y."/>
            <person name="Shah S."/>
            <person name="Dougan E. K."/>
            <person name="Thang M."/>
            <person name="Chan C."/>
        </authorList>
    </citation>
    <scope>NUCLEOTIDE SEQUENCE [LARGE SCALE GENOMIC DNA]</scope>
</reference>
<evidence type="ECO:0000256" key="1">
    <source>
        <dbReference type="SAM" id="MobiDB-lite"/>
    </source>
</evidence>
<proteinExistence type="predicted"/>
<feature type="compositionally biased region" description="Basic and acidic residues" evidence="1">
    <location>
        <begin position="65"/>
        <end position="86"/>
    </location>
</feature>
<dbReference type="Proteomes" id="UP001189429">
    <property type="component" value="Unassembled WGS sequence"/>
</dbReference>
<feature type="non-terminal residue" evidence="2">
    <location>
        <position position="148"/>
    </location>
</feature>
<name>A0ABN9SIX4_9DINO</name>
<organism evidence="2 3">
    <name type="scientific">Prorocentrum cordatum</name>
    <dbReference type="NCBI Taxonomy" id="2364126"/>
    <lineage>
        <taxon>Eukaryota</taxon>
        <taxon>Sar</taxon>
        <taxon>Alveolata</taxon>
        <taxon>Dinophyceae</taxon>
        <taxon>Prorocentrales</taxon>
        <taxon>Prorocentraceae</taxon>
        <taxon>Prorocentrum</taxon>
    </lineage>
</organism>
<comment type="caution">
    <text evidence="2">The sequence shown here is derived from an EMBL/GenBank/DDBJ whole genome shotgun (WGS) entry which is preliminary data.</text>
</comment>
<accession>A0ABN9SIX4</accession>